<dbReference type="InterPro" id="IPR043151">
    <property type="entry name" value="BAH_sf"/>
</dbReference>
<dbReference type="Pfam" id="PF05641">
    <property type="entry name" value="Agenet"/>
    <property type="match status" value="1"/>
</dbReference>
<dbReference type="Gene3D" id="2.30.30.490">
    <property type="match status" value="1"/>
</dbReference>
<dbReference type="PROSITE" id="PS51038">
    <property type="entry name" value="BAH"/>
    <property type="match status" value="1"/>
</dbReference>
<sequence length="607" mass="68542">MSDNQKEVLRGWEECVISGEKGSRIVHYNLRDSTGNSLLAVVGIERSINHIIYSLSEDYLRAFKSTSTVHAGTRWKARKDVVNFLKSLTSQGGSIFTDSNQQRMEAAQHMKHLIFLMTRFSQRSNTAVEEIQEFRQLVAGNSETVWLGDPWICSKQLKHYTAFCRNETKIPVHSVVWILGGDGKDYLGFVEDMYESFQEEKMVRIRRFLFHEDIKHLVPNLCPESREVFITSTQEQLSAIYIDGLASVLAPSHFKKCDEVLPLSLSFKIFLCHRELKNNSVSSFSLNELCGYSEQPILSSLEHYIPEASNVRQTSTEEADDCGPIPENKENETFKRMKILSADQTGSEDLAKDNEAAKCELTHQCLKIKLGSKGPVENYKLMIEPQNQTLPNVDENIELLSQDSGMRGCWFRCKILRSSAKLLKVQYYDVTDVSKPGKPKLEEWVAAGREAGADRLGVRCGGRLTVRPWPNWDSREATFEVGAAVDAWWCDGWWEGVVIGFGTSAKSNLQVYFPGENKFMSVERRNIRGSKDWIDKTWVDIMGKQDILSFLTAWLNPIPKLVSLPVPVADSSAANQQHLAATTCSADSKKAEEEEVLLLEAAATRMA</sequence>
<comment type="caution">
    <text evidence="2">The sequence shown here is derived from an EMBL/GenBank/DDBJ whole genome shotgun (WGS) entry which is preliminary data.</text>
</comment>
<protein>
    <recommendedName>
        <fullName evidence="1">BAH domain-containing protein</fullName>
    </recommendedName>
</protein>
<dbReference type="InterPro" id="IPR014002">
    <property type="entry name" value="Agenet_dom_plant"/>
</dbReference>
<name>A0AAD4JPM1_PERFH</name>
<reference evidence="2 3" key="1">
    <citation type="journal article" date="2021" name="Nat. Commun.">
        <title>Incipient diploidization of the medicinal plant Perilla within 10,000 years.</title>
        <authorList>
            <person name="Zhang Y."/>
            <person name="Shen Q."/>
            <person name="Leng L."/>
            <person name="Zhang D."/>
            <person name="Chen S."/>
            <person name="Shi Y."/>
            <person name="Ning Z."/>
            <person name="Chen S."/>
        </authorList>
    </citation>
    <scope>NUCLEOTIDE SEQUENCE [LARGE SCALE GENOMIC DNA]</scope>
    <source>
        <strain evidence="3">cv. PC099</strain>
    </source>
</reference>
<dbReference type="GO" id="GO:0003682">
    <property type="term" value="F:chromatin binding"/>
    <property type="evidence" value="ECO:0007669"/>
    <property type="project" value="InterPro"/>
</dbReference>
<gene>
    <name evidence="2" type="ORF">C2S53_014712</name>
</gene>
<dbReference type="PANTHER" id="PTHR31917:SF3">
    <property type="entry name" value="BROMO ADJACENT-LIKE DOMAIN PROTEIN"/>
    <property type="match status" value="1"/>
</dbReference>
<proteinExistence type="predicted"/>
<dbReference type="Pfam" id="PF01426">
    <property type="entry name" value="BAH"/>
    <property type="match status" value="1"/>
</dbReference>
<keyword evidence="3" id="KW-1185">Reference proteome</keyword>
<evidence type="ECO:0000259" key="1">
    <source>
        <dbReference type="PROSITE" id="PS51038"/>
    </source>
</evidence>
<dbReference type="PANTHER" id="PTHR31917">
    <property type="entry name" value="AGENET DOMAIN-CONTAINING PROTEIN-RELATED"/>
    <property type="match status" value="1"/>
</dbReference>
<dbReference type="InterPro" id="IPR001025">
    <property type="entry name" value="BAH_dom"/>
</dbReference>
<organism evidence="2 3">
    <name type="scientific">Perilla frutescens var. hirtella</name>
    <name type="common">Perilla citriodora</name>
    <name type="synonym">Perilla setoyensis</name>
    <dbReference type="NCBI Taxonomy" id="608512"/>
    <lineage>
        <taxon>Eukaryota</taxon>
        <taxon>Viridiplantae</taxon>
        <taxon>Streptophyta</taxon>
        <taxon>Embryophyta</taxon>
        <taxon>Tracheophyta</taxon>
        <taxon>Spermatophyta</taxon>
        <taxon>Magnoliopsida</taxon>
        <taxon>eudicotyledons</taxon>
        <taxon>Gunneridae</taxon>
        <taxon>Pentapetalae</taxon>
        <taxon>asterids</taxon>
        <taxon>lamiids</taxon>
        <taxon>Lamiales</taxon>
        <taxon>Lamiaceae</taxon>
        <taxon>Nepetoideae</taxon>
        <taxon>Elsholtzieae</taxon>
        <taxon>Perilla</taxon>
    </lineage>
</organism>
<evidence type="ECO:0000313" key="3">
    <source>
        <dbReference type="Proteomes" id="UP001190926"/>
    </source>
</evidence>
<dbReference type="Proteomes" id="UP001190926">
    <property type="component" value="Unassembled WGS sequence"/>
</dbReference>
<feature type="domain" description="BAH" evidence="1">
    <location>
        <begin position="168"/>
        <end position="287"/>
    </location>
</feature>
<dbReference type="EMBL" id="SDAM02000013">
    <property type="protein sequence ID" value="KAH6837721.1"/>
    <property type="molecule type" value="Genomic_DNA"/>
</dbReference>
<dbReference type="AlphaFoldDB" id="A0AAD4JPM1"/>
<evidence type="ECO:0000313" key="2">
    <source>
        <dbReference type="EMBL" id="KAH6837721.1"/>
    </source>
</evidence>
<accession>A0AAD4JPM1</accession>
<dbReference type="InterPro" id="IPR008395">
    <property type="entry name" value="Agenet-like_dom"/>
</dbReference>
<dbReference type="SMART" id="SM00743">
    <property type="entry name" value="Agenet"/>
    <property type="match status" value="1"/>
</dbReference>